<dbReference type="InterPro" id="IPR023391">
    <property type="entry name" value="Prot_translocase_SecE_dom_sf"/>
</dbReference>
<dbReference type="NCBIfam" id="TIGR00327">
    <property type="entry name" value="secE_euk_arch"/>
    <property type="match status" value="1"/>
</dbReference>
<evidence type="ECO:0000256" key="3">
    <source>
        <dbReference type="ARBA" id="ARBA00022927"/>
    </source>
</evidence>
<keyword evidence="6 8" id="KW-0472">Membrane</keyword>
<dbReference type="OrthoDB" id="52835at2157"/>
<dbReference type="NCBIfam" id="NF006909">
    <property type="entry name" value="PRK09400.1-4"/>
    <property type="match status" value="1"/>
</dbReference>
<evidence type="ECO:0000256" key="6">
    <source>
        <dbReference type="ARBA" id="ARBA00023136"/>
    </source>
</evidence>
<dbReference type="Gene3D" id="1.20.5.820">
    <property type="entry name" value="Preprotein translocase SecE subunit"/>
    <property type="match status" value="1"/>
</dbReference>
<evidence type="ECO:0000256" key="2">
    <source>
        <dbReference type="ARBA" id="ARBA00022692"/>
    </source>
</evidence>
<comment type="subcellular location">
    <subcellularLocation>
        <location evidence="8">Cell membrane</location>
        <topology evidence="8">Single-pass membrane protein</topology>
    </subcellularLocation>
    <subcellularLocation>
        <location evidence="7">Endomembrane system</location>
        <topology evidence="7">Single-pass membrane protein</topology>
    </subcellularLocation>
</comment>
<dbReference type="EMBL" id="QLOE01000004">
    <property type="protein sequence ID" value="RAO79160.1"/>
    <property type="molecule type" value="Genomic_DNA"/>
</dbReference>
<evidence type="ECO:0000256" key="8">
    <source>
        <dbReference type="HAMAP-Rule" id="MF_00422"/>
    </source>
</evidence>
<evidence type="ECO:0000256" key="7">
    <source>
        <dbReference type="ARBA" id="ARBA00037847"/>
    </source>
</evidence>
<evidence type="ECO:0000256" key="1">
    <source>
        <dbReference type="ARBA" id="ARBA00022448"/>
    </source>
</evidence>
<dbReference type="InterPro" id="IPR008158">
    <property type="entry name" value="Translocase_Sec61-g"/>
</dbReference>
<keyword evidence="5 8" id="KW-0811">Translocation</keyword>
<sequence length="59" mass="6619">MGYKKSILEFIEKSRRVLKVSKKPDREEYFTVAKVTGIGIIIIGVIGLIITLLTQILGK</sequence>
<keyword evidence="8" id="KW-1003">Cell membrane</keyword>
<dbReference type="HAMAP" id="MF_00422">
    <property type="entry name" value="SecE"/>
    <property type="match status" value="1"/>
</dbReference>
<proteinExistence type="inferred from homology"/>
<keyword evidence="10" id="KW-1185">Reference proteome</keyword>
<reference evidence="9 10" key="1">
    <citation type="submission" date="2018-06" db="EMBL/GenBank/DDBJ databases">
        <title>Draft genome sequence of hyperthermophilic methanogen Methanothermobacter tenebrarum sp. MCM-B 1447.</title>
        <authorList>
            <person name="Pore S.D."/>
            <person name="Dagar S."/>
            <person name="Dhakephalkar P.K."/>
        </authorList>
    </citation>
    <scope>NUCLEOTIDE SEQUENCE [LARGE SCALE GENOMIC DNA]</scope>
    <source>
        <strain evidence="9 10">MCM B 1447</strain>
    </source>
</reference>
<keyword evidence="4 8" id="KW-1133">Transmembrane helix</keyword>
<dbReference type="SUPFAM" id="SSF103456">
    <property type="entry name" value="Preprotein translocase SecE subunit"/>
    <property type="match status" value="1"/>
</dbReference>
<organism evidence="9 10">
    <name type="scientific">Methanothermobacter tenebrarum</name>
    <dbReference type="NCBI Taxonomy" id="680118"/>
    <lineage>
        <taxon>Archaea</taxon>
        <taxon>Methanobacteriati</taxon>
        <taxon>Methanobacteriota</taxon>
        <taxon>Methanomada group</taxon>
        <taxon>Methanobacteria</taxon>
        <taxon>Methanobacteriales</taxon>
        <taxon>Methanobacteriaceae</taxon>
        <taxon>Methanothermobacter</taxon>
    </lineage>
</organism>
<keyword evidence="2 8" id="KW-0812">Transmembrane</keyword>
<comment type="caution">
    <text evidence="9">The sequence shown here is derived from an EMBL/GenBank/DDBJ whole genome shotgun (WGS) entry which is preliminary data.</text>
</comment>
<dbReference type="RefSeq" id="WP_112093847.1">
    <property type="nucleotide sequence ID" value="NZ_QLOE01000004.1"/>
</dbReference>
<name>A0A328PBS1_9EURY</name>
<protein>
    <recommendedName>
        <fullName evidence="8">Protein translocase subunit SecE</fullName>
    </recommendedName>
    <alternativeName>
        <fullName evidence="8">Protein transport protein Sec61 gamma subunit homolog</fullName>
    </alternativeName>
</protein>
<feature type="transmembrane region" description="Helical" evidence="8">
    <location>
        <begin position="29"/>
        <end position="53"/>
    </location>
</feature>
<comment type="subunit">
    <text evidence="8">Component of the Sec protein translocase complex. Heterotrimer consisting of SecY (alpha), SecG (beta) and SecE (gamma) subunits. The heterotrimers can form oligomers, although 1 heterotrimer is thought to be able to translocate proteins. Interacts with the ribosome. May interact with SecDF, and other proteins may be involved.</text>
</comment>
<evidence type="ECO:0000256" key="5">
    <source>
        <dbReference type="ARBA" id="ARBA00023010"/>
    </source>
</evidence>
<evidence type="ECO:0000313" key="10">
    <source>
        <dbReference type="Proteomes" id="UP000249782"/>
    </source>
</evidence>
<comment type="function">
    <text evidence="8">Essential subunit of the Sec protein translocation channel SecYEG. Clamps together the 2 halves of SecY. May contact the channel plug during translocation.</text>
</comment>
<keyword evidence="3 8" id="KW-0653">Protein transport</keyword>
<keyword evidence="1 8" id="KW-0813">Transport</keyword>
<gene>
    <name evidence="8" type="primary">secE</name>
    <name evidence="9" type="ORF">DPC56_04350</name>
</gene>
<accession>A0A328PBS1</accession>
<dbReference type="GO" id="GO:0005886">
    <property type="term" value="C:plasma membrane"/>
    <property type="evidence" value="ECO:0007669"/>
    <property type="project" value="UniProtKB-SubCell"/>
</dbReference>
<dbReference type="AlphaFoldDB" id="A0A328PBS1"/>
<dbReference type="GO" id="GO:0008320">
    <property type="term" value="F:protein transmembrane transporter activity"/>
    <property type="evidence" value="ECO:0007669"/>
    <property type="project" value="UniProtKB-UniRule"/>
</dbReference>
<dbReference type="Proteomes" id="UP000249782">
    <property type="component" value="Unassembled WGS sequence"/>
</dbReference>
<dbReference type="GO" id="GO:0009306">
    <property type="term" value="P:protein secretion"/>
    <property type="evidence" value="ECO:0007669"/>
    <property type="project" value="UniProtKB-UniRule"/>
</dbReference>
<evidence type="ECO:0000313" key="9">
    <source>
        <dbReference type="EMBL" id="RAO79160.1"/>
    </source>
</evidence>
<evidence type="ECO:0000256" key="4">
    <source>
        <dbReference type="ARBA" id="ARBA00022989"/>
    </source>
</evidence>
<dbReference type="Pfam" id="PF00584">
    <property type="entry name" value="SecE"/>
    <property type="match status" value="1"/>
</dbReference>
<dbReference type="GO" id="GO:0006605">
    <property type="term" value="P:protein targeting"/>
    <property type="evidence" value="ECO:0007669"/>
    <property type="project" value="UniProtKB-UniRule"/>
</dbReference>
<comment type="similarity">
    <text evidence="8">Belongs to the SecE/SEC61-gamma family.</text>
</comment>
<dbReference type="GO" id="GO:0012505">
    <property type="term" value="C:endomembrane system"/>
    <property type="evidence" value="ECO:0007669"/>
    <property type="project" value="UniProtKB-SubCell"/>
</dbReference>
<dbReference type="GO" id="GO:0065002">
    <property type="term" value="P:intracellular protein transmembrane transport"/>
    <property type="evidence" value="ECO:0007669"/>
    <property type="project" value="UniProtKB-UniRule"/>
</dbReference>
<dbReference type="InterPro" id="IPR001901">
    <property type="entry name" value="Translocase_SecE/Sec61-g"/>
</dbReference>